<evidence type="ECO:0000259" key="3">
    <source>
        <dbReference type="Pfam" id="PF21788"/>
    </source>
</evidence>
<evidence type="ECO:0000259" key="2">
    <source>
        <dbReference type="Pfam" id="PF21787"/>
    </source>
</evidence>
<dbReference type="InterPro" id="IPR048366">
    <property type="entry name" value="TNP-like_GBD"/>
</dbReference>
<organism evidence="5 6">
    <name type="scientific">Callosobruchus maculatus</name>
    <name type="common">Southern cowpea weevil</name>
    <name type="synonym">Pulse bruchid</name>
    <dbReference type="NCBI Taxonomy" id="64391"/>
    <lineage>
        <taxon>Eukaryota</taxon>
        <taxon>Metazoa</taxon>
        <taxon>Ecdysozoa</taxon>
        <taxon>Arthropoda</taxon>
        <taxon>Hexapoda</taxon>
        <taxon>Insecta</taxon>
        <taxon>Pterygota</taxon>
        <taxon>Neoptera</taxon>
        <taxon>Endopterygota</taxon>
        <taxon>Coleoptera</taxon>
        <taxon>Polyphaga</taxon>
        <taxon>Cucujiformia</taxon>
        <taxon>Chrysomeloidea</taxon>
        <taxon>Chrysomelidae</taxon>
        <taxon>Bruchinae</taxon>
        <taxon>Bruchini</taxon>
        <taxon>Callosobruchus</taxon>
    </lineage>
</organism>
<gene>
    <name evidence="5" type="ORF">CALMAC_LOCUS3621</name>
</gene>
<feature type="region of interest" description="Disordered" evidence="1">
    <location>
        <begin position="23"/>
        <end position="48"/>
    </location>
</feature>
<dbReference type="PANTHER" id="PTHR47577">
    <property type="entry name" value="THAP DOMAIN-CONTAINING PROTEIN 6"/>
    <property type="match status" value="1"/>
</dbReference>
<dbReference type="EMBL" id="CAACVG010005035">
    <property type="protein sequence ID" value="VEN38884.1"/>
    <property type="molecule type" value="Genomic_DNA"/>
</dbReference>
<feature type="domain" description="Transposable element P transposase-like RNase H C-terminal" evidence="4">
    <location>
        <begin position="578"/>
        <end position="611"/>
    </location>
</feature>
<evidence type="ECO:0000313" key="6">
    <source>
        <dbReference type="Proteomes" id="UP000410492"/>
    </source>
</evidence>
<evidence type="ECO:0000256" key="1">
    <source>
        <dbReference type="SAM" id="MobiDB-lite"/>
    </source>
</evidence>
<dbReference type="InterPro" id="IPR048365">
    <property type="entry name" value="TNP-like_RNaseH_N"/>
</dbReference>
<proteinExistence type="predicted"/>
<accession>A0A653BTF5</accession>
<dbReference type="InterPro" id="IPR048367">
    <property type="entry name" value="TNP-like_RNaseH_C"/>
</dbReference>
<dbReference type="Proteomes" id="UP000410492">
    <property type="component" value="Unassembled WGS sequence"/>
</dbReference>
<evidence type="ECO:0000313" key="5">
    <source>
        <dbReference type="EMBL" id="VEN38884.1"/>
    </source>
</evidence>
<keyword evidence="6" id="KW-1185">Reference proteome</keyword>
<feature type="region of interest" description="Disordered" evidence="1">
    <location>
        <begin position="66"/>
        <end position="86"/>
    </location>
</feature>
<dbReference type="PANTHER" id="PTHR47577:SF2">
    <property type="entry name" value="THAP DOMAIN CONTAINING 9"/>
    <property type="match status" value="1"/>
</dbReference>
<dbReference type="Pfam" id="PF21788">
    <property type="entry name" value="TNP-like_GBD"/>
    <property type="match status" value="1"/>
</dbReference>
<reference evidence="5 6" key="1">
    <citation type="submission" date="2019-01" db="EMBL/GenBank/DDBJ databases">
        <authorList>
            <person name="Sayadi A."/>
        </authorList>
    </citation>
    <scope>NUCLEOTIDE SEQUENCE [LARGE SCALE GENOMIC DNA]</scope>
</reference>
<feature type="domain" description="Transposable element P transposase-like RNase H" evidence="2">
    <location>
        <begin position="211"/>
        <end position="343"/>
    </location>
</feature>
<dbReference type="AlphaFoldDB" id="A0A653BTF5"/>
<dbReference type="Pfam" id="PF21787">
    <property type="entry name" value="TNP-like_RNaseH_N"/>
    <property type="match status" value="1"/>
</dbReference>
<protein>
    <recommendedName>
        <fullName evidence="7">THAP-type domain-containing protein</fullName>
    </recommendedName>
</protein>
<evidence type="ECO:0000259" key="4">
    <source>
        <dbReference type="Pfam" id="PF21789"/>
    </source>
</evidence>
<dbReference type="OrthoDB" id="7474070at2759"/>
<name>A0A653BTF5_CALMS</name>
<dbReference type="Pfam" id="PF21789">
    <property type="entry name" value="TNP-like_RNaseH_C"/>
    <property type="match status" value="1"/>
</dbReference>
<feature type="domain" description="Transposable element P transposase-like GTP-binding insertion" evidence="3">
    <location>
        <begin position="378"/>
        <end position="498"/>
    </location>
</feature>
<evidence type="ECO:0008006" key="7">
    <source>
        <dbReference type="Google" id="ProtNLM"/>
    </source>
</evidence>
<sequence>MQLPVTPPIAAAPYILPGVTKHSKIAKASQSSDGEEGESPPWKMKPHRTYERVSGGHSAFLEEIQEPSTSAPVIPQTRPSKESKSVLRKLGVKRRKKLSPDADILYEQLKFIKRSERQVKKRNMTLRQKLQMLEKRPPLWNSLNQSTLNFIECQRRNQKLKPKGRRFTVQDKILALSIFKQSGRCYRYLSKIFSLPSKRTLVALLGKIPFKAGTNRHVFDQLKKTVTRMRPRDTYCTLMFDEISLDPGLQYNPKDDCIDGIVDFGGNERTATFADHALVFMLKGVNKKWKQPICFTFCENATPTTHLVRLIKNVVRCVRQVGLHIVATISDQGTTNVAAINNLINDTRAYCLRNGIDNRYQGYLIDGQEIIHLYDPPHLLKGVRNGLLTKDLHFTQEGKQKVASWSHVIDIYRIDRQMGKFSQFTKLTDEHVLPERIRKMKVRNCSQVFSNTVATAMKVRAMVSNELSPSSQFYVNPKASDTADLLLFFDILFDSVNGSLSNPPPGKNLRGPLTRKSKHLCTWQNALNILSTMYFKSPSDTKTLISPSIKNWAFTIKGLICIWEKLSKAGFTSLSTRAFNQDPLENFFSCIRSQGGQNSNPTCSLFISYFKSLIVNNLVSPHSIGSNCEEDQSVGVLDPLRSFITDDLPSDGTEEVQNVPLPVFPQDPVSHTSCDTDTDDLATPYVAGFILHKIFLKLECSACRNLMMTEDDLFRNKLIKLRQFSNCRLKHPSTQFSKALERITNLVFKVLPLYISSFNLKQKIFDYISGIDLTLIFCTEHRDTLKKTFLDICINVLIYHYVRRINRILNGKDLRHKDIDILTQKAFQKYSRKLHKRK</sequence>